<proteinExistence type="predicted"/>
<evidence type="ECO:0000313" key="1">
    <source>
        <dbReference type="EMBL" id="MFC7371863.1"/>
    </source>
</evidence>
<dbReference type="RefSeq" id="WP_379748872.1">
    <property type="nucleotide sequence ID" value="NZ_JBHTCP010000015.1"/>
</dbReference>
<evidence type="ECO:0000313" key="2">
    <source>
        <dbReference type="Proteomes" id="UP001596549"/>
    </source>
</evidence>
<keyword evidence="2" id="KW-1185">Reference proteome</keyword>
<sequence length="70" mass="7477">MGSEKIDLPKVGKPAQRALTQAGCNSLEDITKHSETEIASLHGVGPKAMKQLQQALQDNGMNFADNKTKG</sequence>
<dbReference type="SUPFAM" id="SSF47789">
    <property type="entry name" value="C-terminal domain of RNA polymerase alpha subunit"/>
    <property type="match status" value="1"/>
</dbReference>
<reference evidence="2" key="1">
    <citation type="journal article" date="2019" name="Int. J. Syst. Evol. Microbiol.">
        <title>The Global Catalogue of Microorganisms (GCM) 10K type strain sequencing project: providing services to taxonomists for standard genome sequencing and annotation.</title>
        <authorList>
            <consortium name="The Broad Institute Genomics Platform"/>
            <consortium name="The Broad Institute Genome Sequencing Center for Infectious Disease"/>
            <person name="Wu L."/>
            <person name="Ma J."/>
        </authorList>
    </citation>
    <scope>NUCLEOTIDE SEQUENCE [LARGE SCALE GENOMIC DNA]</scope>
    <source>
        <strain evidence="2">NBRC 106396</strain>
    </source>
</reference>
<accession>A0ABW2NRL8</accession>
<dbReference type="Gene3D" id="1.10.150.20">
    <property type="entry name" value="5' to 3' exonuclease, C-terminal subdomain"/>
    <property type="match status" value="1"/>
</dbReference>
<dbReference type="Pfam" id="PF14520">
    <property type="entry name" value="HHH_5"/>
    <property type="match status" value="1"/>
</dbReference>
<gene>
    <name evidence="1" type="ORF">ACFQPF_09250</name>
</gene>
<protein>
    <submittedName>
        <fullName evidence="1">Helix-hairpin-helix domain-containing protein</fullName>
    </submittedName>
</protein>
<dbReference type="Proteomes" id="UP001596549">
    <property type="component" value="Unassembled WGS sequence"/>
</dbReference>
<organism evidence="1 2">
    <name type="scientific">Fictibacillus iocasae</name>
    <dbReference type="NCBI Taxonomy" id="2715437"/>
    <lineage>
        <taxon>Bacteria</taxon>
        <taxon>Bacillati</taxon>
        <taxon>Bacillota</taxon>
        <taxon>Bacilli</taxon>
        <taxon>Bacillales</taxon>
        <taxon>Fictibacillaceae</taxon>
        <taxon>Fictibacillus</taxon>
    </lineage>
</organism>
<comment type="caution">
    <text evidence="1">The sequence shown here is derived from an EMBL/GenBank/DDBJ whole genome shotgun (WGS) entry which is preliminary data.</text>
</comment>
<name>A0ABW2NRL8_9BACL</name>
<dbReference type="EMBL" id="JBHTCP010000015">
    <property type="protein sequence ID" value="MFC7371863.1"/>
    <property type="molecule type" value="Genomic_DNA"/>
</dbReference>